<dbReference type="GO" id="GO:0006355">
    <property type="term" value="P:regulation of DNA-templated transcription"/>
    <property type="evidence" value="ECO:0007669"/>
    <property type="project" value="InterPro"/>
</dbReference>
<evidence type="ECO:0000313" key="3">
    <source>
        <dbReference type="Proteomes" id="UP000005380"/>
    </source>
</evidence>
<dbReference type="InterPro" id="IPR002145">
    <property type="entry name" value="CopG"/>
</dbReference>
<dbReference type="PANTHER" id="PTHR40688">
    <property type="match status" value="1"/>
</dbReference>
<dbReference type="Gene3D" id="1.10.1220.10">
    <property type="entry name" value="Met repressor-like"/>
    <property type="match status" value="1"/>
</dbReference>
<dbReference type="RefSeq" id="WP_006460266.1">
    <property type="nucleotide sequence ID" value="NZ_CP007030.1"/>
</dbReference>
<protein>
    <submittedName>
        <fullName evidence="2">CopG family transcripitonal regulator</fullName>
    </submittedName>
</protein>
<dbReference type="eggNOG" id="COG3905">
    <property type="taxonomic scope" value="Bacteria"/>
</dbReference>
<feature type="domain" description="Ribbon-helix-helix protein CopG" evidence="1">
    <location>
        <begin position="8"/>
        <end position="47"/>
    </location>
</feature>
<evidence type="ECO:0000259" key="1">
    <source>
        <dbReference type="Pfam" id="PF01402"/>
    </source>
</evidence>
<dbReference type="InParanoid" id="W0DRH8"/>
<dbReference type="InterPro" id="IPR010985">
    <property type="entry name" value="Ribbon_hlx_hlx"/>
</dbReference>
<dbReference type="SUPFAM" id="SSF47598">
    <property type="entry name" value="Ribbon-helix-helix"/>
    <property type="match status" value="1"/>
</dbReference>
<organism evidence="2 3">
    <name type="scientific">Thiomicrospira aerophila AL3</name>
    <dbReference type="NCBI Taxonomy" id="717772"/>
    <lineage>
        <taxon>Bacteria</taxon>
        <taxon>Pseudomonadati</taxon>
        <taxon>Pseudomonadota</taxon>
        <taxon>Gammaproteobacteria</taxon>
        <taxon>Thiotrichales</taxon>
        <taxon>Piscirickettsiaceae</taxon>
        <taxon>Thiomicrospira</taxon>
    </lineage>
</organism>
<name>W0DRH8_9GAMM</name>
<sequence length="89" mass="10101">MIQTETRVLTAHIPLDMANQIDQLAGKLERSKSWIIKQALASWIEQESLRERLTREALADVDEGNFVSHDDIQAWAMSLNSNQSKPTPI</sequence>
<dbReference type="AlphaFoldDB" id="W0DRH8"/>
<reference evidence="2 3" key="1">
    <citation type="submission" date="2013-12" db="EMBL/GenBank/DDBJ databases">
        <authorList>
            <consortium name="DOE Joint Genome Institute"/>
            <person name="Kappler U."/>
            <person name="Huntemann M."/>
            <person name="Han J."/>
            <person name="Chen A."/>
            <person name="Kyrpides N."/>
            <person name="Mavromatis K."/>
            <person name="Markowitz V."/>
            <person name="Palaniappan K."/>
            <person name="Ivanova N."/>
            <person name="Schaumberg A."/>
            <person name="Pati A."/>
            <person name="Liolios K."/>
            <person name="Nordberg H.P."/>
            <person name="Cantor M.N."/>
            <person name="Hua S.X."/>
            <person name="Woyke T."/>
        </authorList>
    </citation>
    <scope>NUCLEOTIDE SEQUENCE [LARGE SCALE GENOMIC DNA]</scope>
    <source>
        <strain evidence="3">AL2</strain>
    </source>
</reference>
<dbReference type="HOGENOM" id="CLU_155311_4_1_6"/>
<dbReference type="EMBL" id="CP007030">
    <property type="protein sequence ID" value="AHF01205.1"/>
    <property type="molecule type" value="Genomic_DNA"/>
</dbReference>
<dbReference type="InterPro" id="IPR013321">
    <property type="entry name" value="Arc_rbn_hlx_hlx"/>
</dbReference>
<dbReference type="KEGG" id="tao:THIAE_04835"/>
<dbReference type="InterPro" id="IPR052991">
    <property type="entry name" value="Non-func_TypeII_TA_Antitoxin"/>
</dbReference>
<dbReference type="Proteomes" id="UP000005380">
    <property type="component" value="Chromosome"/>
</dbReference>
<dbReference type="OrthoDB" id="5298181at2"/>
<keyword evidence="3" id="KW-1185">Reference proteome</keyword>
<gene>
    <name evidence="2" type="ORF">THIAE_04835</name>
</gene>
<proteinExistence type="predicted"/>
<evidence type="ECO:0000313" key="2">
    <source>
        <dbReference type="EMBL" id="AHF01205.1"/>
    </source>
</evidence>
<dbReference type="STRING" id="717772.THIAE_04835"/>
<dbReference type="CDD" id="cd22233">
    <property type="entry name" value="RHH_CopAso-like"/>
    <property type="match status" value="1"/>
</dbReference>
<accession>W0DRH8</accession>
<dbReference type="Pfam" id="PF01402">
    <property type="entry name" value="RHH_1"/>
    <property type="match status" value="1"/>
</dbReference>
<dbReference type="PANTHER" id="PTHR40688:SF2">
    <property type="entry name" value="RIBBON-HELIX-HELIX PROTEIN COPG DOMAIN-CONTAINING PROTEIN"/>
    <property type="match status" value="1"/>
</dbReference>